<dbReference type="EMBL" id="CAJOAZ010004541">
    <property type="protein sequence ID" value="CAF4064055.1"/>
    <property type="molecule type" value="Genomic_DNA"/>
</dbReference>
<keyword evidence="1" id="KW-1133">Transmembrane helix</keyword>
<name>A0A814VJK6_9BILA</name>
<proteinExistence type="predicted"/>
<dbReference type="AlphaFoldDB" id="A0A814VJK6"/>
<sequence length="66" mass="7152">MQPMTIPTIAPADSLEESCFERGVVEEVEAALTCCTLGRLPEISFLIAIVLKNASLLVFCIVVELL</sequence>
<keyword evidence="1" id="KW-0812">Transmembrane</keyword>
<comment type="caution">
    <text evidence="2">The sequence shown here is derived from an EMBL/GenBank/DDBJ whole genome shotgun (WGS) entry which is preliminary data.</text>
</comment>
<dbReference type="EMBL" id="CAJNOG010000343">
    <property type="protein sequence ID" value="CAF1186326.1"/>
    <property type="molecule type" value="Genomic_DNA"/>
</dbReference>
<feature type="transmembrane region" description="Helical" evidence="1">
    <location>
        <begin position="43"/>
        <end position="63"/>
    </location>
</feature>
<evidence type="ECO:0000313" key="2">
    <source>
        <dbReference type="EMBL" id="CAF1186326.1"/>
    </source>
</evidence>
<dbReference type="Proteomes" id="UP000663845">
    <property type="component" value="Unassembled WGS sequence"/>
</dbReference>
<evidence type="ECO:0000313" key="4">
    <source>
        <dbReference type="Proteomes" id="UP000663845"/>
    </source>
</evidence>
<gene>
    <name evidence="2" type="ORF">JYZ213_LOCUS26075</name>
    <name evidence="3" type="ORF">OXD698_LOCUS33310</name>
</gene>
<protein>
    <submittedName>
        <fullName evidence="2">Uncharacterized protein</fullName>
    </submittedName>
</protein>
<evidence type="ECO:0000256" key="1">
    <source>
        <dbReference type="SAM" id="Phobius"/>
    </source>
</evidence>
<accession>A0A814VJK6</accession>
<reference evidence="2" key="1">
    <citation type="submission" date="2021-02" db="EMBL/GenBank/DDBJ databases">
        <authorList>
            <person name="Nowell W R."/>
        </authorList>
    </citation>
    <scope>NUCLEOTIDE SEQUENCE</scope>
</reference>
<organism evidence="2 4">
    <name type="scientific">Adineta steineri</name>
    <dbReference type="NCBI Taxonomy" id="433720"/>
    <lineage>
        <taxon>Eukaryota</taxon>
        <taxon>Metazoa</taxon>
        <taxon>Spiralia</taxon>
        <taxon>Gnathifera</taxon>
        <taxon>Rotifera</taxon>
        <taxon>Eurotatoria</taxon>
        <taxon>Bdelloidea</taxon>
        <taxon>Adinetida</taxon>
        <taxon>Adinetidae</taxon>
        <taxon>Adineta</taxon>
    </lineage>
</organism>
<evidence type="ECO:0000313" key="3">
    <source>
        <dbReference type="EMBL" id="CAF4064055.1"/>
    </source>
</evidence>
<keyword evidence="1" id="KW-0472">Membrane</keyword>
<dbReference type="Proteomes" id="UP000663844">
    <property type="component" value="Unassembled WGS sequence"/>
</dbReference>